<protein>
    <submittedName>
        <fullName evidence="1">Uncharacterized protein</fullName>
    </submittedName>
</protein>
<dbReference type="EMBL" id="JBHUOZ010000001">
    <property type="protein sequence ID" value="MFD2919002.1"/>
    <property type="molecule type" value="Genomic_DNA"/>
</dbReference>
<accession>A0ABW6A2N3</accession>
<dbReference type="Proteomes" id="UP001597511">
    <property type="component" value="Unassembled WGS sequence"/>
</dbReference>
<evidence type="ECO:0000313" key="2">
    <source>
        <dbReference type="Proteomes" id="UP001597511"/>
    </source>
</evidence>
<evidence type="ECO:0000313" key="1">
    <source>
        <dbReference type="EMBL" id="MFD2919002.1"/>
    </source>
</evidence>
<organism evidence="1 2">
    <name type="scientific">Terrimonas rubra</name>
    <dbReference type="NCBI Taxonomy" id="1035890"/>
    <lineage>
        <taxon>Bacteria</taxon>
        <taxon>Pseudomonadati</taxon>
        <taxon>Bacteroidota</taxon>
        <taxon>Chitinophagia</taxon>
        <taxon>Chitinophagales</taxon>
        <taxon>Chitinophagaceae</taxon>
        <taxon>Terrimonas</taxon>
    </lineage>
</organism>
<sequence>MMRSITHTYQANHEQLNTIINGWDLIADNGDIDSLAEKILTRLYKAANLEPIKGIIESELTITQGLFNAEFNTENLAAEIVSWWHT</sequence>
<dbReference type="RefSeq" id="WP_386095740.1">
    <property type="nucleotide sequence ID" value="NZ_JBHUOZ010000001.1"/>
</dbReference>
<comment type="caution">
    <text evidence="1">The sequence shown here is derived from an EMBL/GenBank/DDBJ whole genome shotgun (WGS) entry which is preliminary data.</text>
</comment>
<keyword evidence="2" id="KW-1185">Reference proteome</keyword>
<name>A0ABW6A2N3_9BACT</name>
<proteinExistence type="predicted"/>
<gene>
    <name evidence="1" type="ORF">ACFS6H_04710</name>
</gene>
<reference evidence="2" key="1">
    <citation type="journal article" date="2019" name="Int. J. Syst. Evol. Microbiol.">
        <title>The Global Catalogue of Microorganisms (GCM) 10K type strain sequencing project: providing services to taxonomists for standard genome sequencing and annotation.</title>
        <authorList>
            <consortium name="The Broad Institute Genomics Platform"/>
            <consortium name="The Broad Institute Genome Sequencing Center for Infectious Disease"/>
            <person name="Wu L."/>
            <person name="Ma J."/>
        </authorList>
    </citation>
    <scope>NUCLEOTIDE SEQUENCE [LARGE SCALE GENOMIC DNA]</scope>
    <source>
        <strain evidence="2">KCTC 23299</strain>
    </source>
</reference>